<dbReference type="AlphaFoldDB" id="A0A0B2VBV4"/>
<keyword evidence="3" id="KW-1185">Reference proteome</keyword>
<feature type="region of interest" description="Disordered" evidence="1">
    <location>
        <begin position="70"/>
        <end position="101"/>
    </location>
</feature>
<organism evidence="2 3">
    <name type="scientific">Toxocara canis</name>
    <name type="common">Canine roundworm</name>
    <dbReference type="NCBI Taxonomy" id="6265"/>
    <lineage>
        <taxon>Eukaryota</taxon>
        <taxon>Metazoa</taxon>
        <taxon>Ecdysozoa</taxon>
        <taxon>Nematoda</taxon>
        <taxon>Chromadorea</taxon>
        <taxon>Rhabditida</taxon>
        <taxon>Spirurina</taxon>
        <taxon>Ascaridomorpha</taxon>
        <taxon>Ascaridoidea</taxon>
        <taxon>Toxocaridae</taxon>
        <taxon>Toxocara</taxon>
    </lineage>
</organism>
<protein>
    <submittedName>
        <fullName evidence="2">Uncharacterized protein</fullName>
    </submittedName>
</protein>
<evidence type="ECO:0000256" key="1">
    <source>
        <dbReference type="SAM" id="MobiDB-lite"/>
    </source>
</evidence>
<name>A0A0B2VBV4_TOXCA</name>
<dbReference type="EMBL" id="JPKZ01001954">
    <property type="protein sequence ID" value="KHN78983.1"/>
    <property type="molecule type" value="Genomic_DNA"/>
</dbReference>
<proteinExistence type="predicted"/>
<dbReference type="Proteomes" id="UP000031036">
    <property type="component" value="Unassembled WGS sequence"/>
</dbReference>
<evidence type="ECO:0000313" key="2">
    <source>
        <dbReference type="EMBL" id="KHN78983.1"/>
    </source>
</evidence>
<sequence>MIVCHDAQTVKPAYPENLEQSGHLTNRATSKSTLVADYDSNMSCALKKDYELLHAEKENADFEEEAAVIGWSDEDNGESAISDGDTFKSDEGEAHDFEERE</sequence>
<reference evidence="2 3" key="1">
    <citation type="submission" date="2014-11" db="EMBL/GenBank/DDBJ databases">
        <title>Genetic blueprint of the zoonotic pathogen Toxocara canis.</title>
        <authorList>
            <person name="Zhu X.-Q."/>
            <person name="Korhonen P.K."/>
            <person name="Cai H."/>
            <person name="Young N.D."/>
            <person name="Nejsum P."/>
            <person name="von Samson-Himmelstjerna G."/>
            <person name="Boag P.R."/>
            <person name="Tan P."/>
            <person name="Li Q."/>
            <person name="Min J."/>
            <person name="Yang Y."/>
            <person name="Wang X."/>
            <person name="Fang X."/>
            <person name="Hall R.S."/>
            <person name="Hofmann A."/>
            <person name="Sternberg P.W."/>
            <person name="Jex A.R."/>
            <person name="Gasser R.B."/>
        </authorList>
    </citation>
    <scope>NUCLEOTIDE SEQUENCE [LARGE SCALE GENOMIC DNA]</scope>
    <source>
        <strain evidence="2">PN_DK_2014</strain>
    </source>
</reference>
<gene>
    <name evidence="2" type="ORF">Tcan_13541</name>
</gene>
<accession>A0A0B2VBV4</accession>
<feature type="compositionally biased region" description="Basic and acidic residues" evidence="1">
    <location>
        <begin position="85"/>
        <end position="101"/>
    </location>
</feature>
<evidence type="ECO:0000313" key="3">
    <source>
        <dbReference type="Proteomes" id="UP000031036"/>
    </source>
</evidence>
<comment type="caution">
    <text evidence="2">The sequence shown here is derived from an EMBL/GenBank/DDBJ whole genome shotgun (WGS) entry which is preliminary data.</text>
</comment>